<gene>
    <name evidence="1" type="ORF">RHMOL_Rhmol01G0119000</name>
</gene>
<accession>A0ACC0Q0R6</accession>
<evidence type="ECO:0000313" key="1">
    <source>
        <dbReference type="EMBL" id="KAI8571421.1"/>
    </source>
</evidence>
<reference evidence="1" key="1">
    <citation type="submission" date="2022-02" db="EMBL/GenBank/DDBJ databases">
        <title>Plant Genome Project.</title>
        <authorList>
            <person name="Zhang R.-G."/>
        </authorList>
    </citation>
    <scope>NUCLEOTIDE SEQUENCE</scope>
    <source>
        <strain evidence="1">AT1</strain>
    </source>
</reference>
<dbReference type="Proteomes" id="UP001062846">
    <property type="component" value="Chromosome 1"/>
</dbReference>
<organism evidence="1 2">
    <name type="scientific">Rhododendron molle</name>
    <name type="common">Chinese azalea</name>
    <name type="synonym">Azalea mollis</name>
    <dbReference type="NCBI Taxonomy" id="49168"/>
    <lineage>
        <taxon>Eukaryota</taxon>
        <taxon>Viridiplantae</taxon>
        <taxon>Streptophyta</taxon>
        <taxon>Embryophyta</taxon>
        <taxon>Tracheophyta</taxon>
        <taxon>Spermatophyta</taxon>
        <taxon>Magnoliopsida</taxon>
        <taxon>eudicotyledons</taxon>
        <taxon>Gunneridae</taxon>
        <taxon>Pentapetalae</taxon>
        <taxon>asterids</taxon>
        <taxon>Ericales</taxon>
        <taxon>Ericaceae</taxon>
        <taxon>Ericoideae</taxon>
        <taxon>Rhodoreae</taxon>
        <taxon>Rhododendron</taxon>
    </lineage>
</organism>
<evidence type="ECO:0000313" key="2">
    <source>
        <dbReference type="Proteomes" id="UP001062846"/>
    </source>
</evidence>
<protein>
    <submittedName>
        <fullName evidence="1">Uncharacterized protein</fullName>
    </submittedName>
</protein>
<proteinExistence type="predicted"/>
<keyword evidence="2" id="KW-1185">Reference proteome</keyword>
<dbReference type="EMBL" id="CM046388">
    <property type="protein sequence ID" value="KAI8571421.1"/>
    <property type="molecule type" value="Genomic_DNA"/>
</dbReference>
<comment type="caution">
    <text evidence="1">The sequence shown here is derived from an EMBL/GenBank/DDBJ whole genome shotgun (WGS) entry which is preliminary data.</text>
</comment>
<sequence>MNHCPRCDDTPEDLNHLFRGCPKAKELWHSICNPQWLQENLNMPILDWIRTNLKSKSTYHLDMSHSWSLLFVVSLWQIWKAHNRKSFDNVETTNTECFKIALAYAKKIGVAFKEQRSCHRLINWLFSLLGEIKLKYGRMLL</sequence>
<name>A0ACC0Q0R6_RHOML</name>